<keyword evidence="1" id="KW-0812">Transmembrane</keyword>
<organism evidence="2 3">
    <name type="scientific">Micromonospora globispora</name>
    <dbReference type="NCBI Taxonomy" id="1450148"/>
    <lineage>
        <taxon>Bacteria</taxon>
        <taxon>Bacillati</taxon>
        <taxon>Actinomycetota</taxon>
        <taxon>Actinomycetes</taxon>
        <taxon>Micromonosporales</taxon>
        <taxon>Micromonosporaceae</taxon>
        <taxon>Micromonospora</taxon>
    </lineage>
</organism>
<dbReference type="AlphaFoldDB" id="A0A317K430"/>
<evidence type="ECO:0000313" key="3">
    <source>
        <dbReference type="Proteomes" id="UP000245683"/>
    </source>
</evidence>
<evidence type="ECO:0000256" key="1">
    <source>
        <dbReference type="SAM" id="Phobius"/>
    </source>
</evidence>
<reference evidence="3" key="1">
    <citation type="submission" date="2018-05" db="EMBL/GenBank/DDBJ databases">
        <title>Micromonospora globispora sp. nov. and Micromonospora rugosa sp. nov., isolated from marine sediment.</title>
        <authorList>
            <person name="Carro L."/>
            <person name="Aysel V."/>
            <person name="Cetin D."/>
            <person name="Igual J.M."/>
            <person name="Klenk H.-P."/>
            <person name="Trujillo M.E."/>
            <person name="Sahin N."/>
        </authorList>
    </citation>
    <scope>NUCLEOTIDE SEQUENCE [LARGE SCALE GENOMIC DNA]</scope>
    <source>
        <strain evidence="3">S2904</strain>
    </source>
</reference>
<keyword evidence="1" id="KW-0472">Membrane</keyword>
<keyword evidence="1" id="KW-1133">Transmembrane helix</keyword>
<dbReference type="Proteomes" id="UP000245683">
    <property type="component" value="Unassembled WGS sequence"/>
</dbReference>
<gene>
    <name evidence="2" type="ORF">DLJ46_13960</name>
</gene>
<name>A0A317K430_9ACTN</name>
<comment type="caution">
    <text evidence="2">The sequence shown here is derived from an EMBL/GenBank/DDBJ whole genome shotgun (WGS) entry which is preliminary data.</text>
</comment>
<protein>
    <submittedName>
        <fullName evidence="2">Uncharacterized protein</fullName>
    </submittedName>
</protein>
<dbReference type="EMBL" id="QGSV01000180">
    <property type="protein sequence ID" value="PWU47716.1"/>
    <property type="molecule type" value="Genomic_DNA"/>
</dbReference>
<proteinExistence type="predicted"/>
<feature type="transmembrane region" description="Helical" evidence="1">
    <location>
        <begin position="27"/>
        <end position="44"/>
    </location>
</feature>
<keyword evidence="3" id="KW-1185">Reference proteome</keyword>
<sequence length="61" mass="6659">MSVEGMVVERAVGFCLPSTLRWLVHRIHTGIAAIAVGSITYLALPKTLMQQQRGLLDHSKG</sequence>
<accession>A0A317K430</accession>
<evidence type="ECO:0000313" key="2">
    <source>
        <dbReference type="EMBL" id="PWU47716.1"/>
    </source>
</evidence>